<proteinExistence type="predicted"/>
<dbReference type="PANTHER" id="PTHR42691:SF1">
    <property type="entry name" value="ASPARTATE AMINOTRANSFERASE YHDR-RELATED"/>
    <property type="match status" value="1"/>
</dbReference>
<evidence type="ECO:0000313" key="3">
    <source>
        <dbReference type="EMBL" id="EHJ14193.1"/>
    </source>
</evidence>
<dbReference type="GeneID" id="88764982"/>
<feature type="domain" description="Aminotransferase class I/classII large" evidence="2">
    <location>
        <begin position="46"/>
        <end position="391"/>
    </location>
</feature>
<protein>
    <submittedName>
        <fullName evidence="3">Biosynthetic Aromatic amino acid aminotransferase alpha @ Aspartate aminotransferase</fullName>
        <ecNumber evidence="3">2.6.1.1</ecNumber>
        <ecNumber evidence="3">2.6.1.57</ecNumber>
    </submittedName>
</protein>
<dbReference type="Proteomes" id="UP000003477">
    <property type="component" value="Unassembled WGS sequence"/>
</dbReference>
<keyword evidence="3" id="KW-0032">Aminotransferase</keyword>
<dbReference type="EMBL" id="AESD01000182">
    <property type="protein sequence ID" value="EHJ14193.1"/>
    <property type="molecule type" value="Genomic_DNA"/>
</dbReference>
<dbReference type="CDD" id="cd00609">
    <property type="entry name" value="AAT_like"/>
    <property type="match status" value="1"/>
</dbReference>
<dbReference type="InterPro" id="IPR004839">
    <property type="entry name" value="Aminotransferase_I/II_large"/>
</dbReference>
<dbReference type="EC" id="2.6.1.1" evidence="3"/>
<accession>G5J0V3</accession>
<dbReference type="SUPFAM" id="SSF53383">
    <property type="entry name" value="PLP-dependent transferases"/>
    <property type="match status" value="1"/>
</dbReference>
<organism evidence="3 4">
    <name type="scientific">Crocosphaera watsonii WH 0003</name>
    <dbReference type="NCBI Taxonomy" id="423471"/>
    <lineage>
        <taxon>Bacteria</taxon>
        <taxon>Bacillati</taxon>
        <taxon>Cyanobacteriota</taxon>
        <taxon>Cyanophyceae</taxon>
        <taxon>Oscillatoriophycideae</taxon>
        <taxon>Chroococcales</taxon>
        <taxon>Aphanothecaceae</taxon>
        <taxon>Crocosphaera</taxon>
    </lineage>
</organism>
<dbReference type="GO" id="GO:0030170">
    <property type="term" value="F:pyridoxal phosphate binding"/>
    <property type="evidence" value="ECO:0007669"/>
    <property type="project" value="InterPro"/>
</dbReference>
<dbReference type="EC" id="2.6.1.57" evidence="3"/>
<dbReference type="Gene3D" id="3.40.640.10">
    <property type="entry name" value="Type I PLP-dependent aspartate aminotransferase-like (Major domain)"/>
    <property type="match status" value="1"/>
</dbReference>
<gene>
    <name evidence="3" type="ORF">CWATWH0003_1142</name>
</gene>
<dbReference type="GO" id="GO:0004069">
    <property type="term" value="F:L-aspartate:2-oxoglutarate aminotransferase activity"/>
    <property type="evidence" value="ECO:0007669"/>
    <property type="project" value="UniProtKB-EC"/>
</dbReference>
<evidence type="ECO:0000259" key="2">
    <source>
        <dbReference type="Pfam" id="PF00155"/>
    </source>
</evidence>
<dbReference type="RefSeq" id="WP_007309620.1">
    <property type="nucleotide sequence ID" value="NZ_AESD01000182.1"/>
</dbReference>
<keyword evidence="3" id="KW-0808">Transferase</keyword>
<dbReference type="InterPro" id="IPR015421">
    <property type="entry name" value="PyrdxlP-dep_Trfase_major"/>
</dbReference>
<dbReference type="InterPro" id="IPR015424">
    <property type="entry name" value="PyrdxlP-dep_Trfase"/>
</dbReference>
<evidence type="ECO:0000313" key="4">
    <source>
        <dbReference type="Proteomes" id="UP000003477"/>
    </source>
</evidence>
<comment type="caution">
    <text evidence="3">The sequence shown here is derived from an EMBL/GenBank/DDBJ whole genome shotgun (WGS) entry which is preliminary data.</text>
</comment>
<name>G5J0V3_CROWT</name>
<feature type="coiled-coil region" evidence="1">
    <location>
        <begin position="296"/>
        <end position="323"/>
    </location>
</feature>
<sequence length="410" mass="46346">MNQENAFLPHVIAPKLLKIIESQTPIGKFYKKATYMSLKNEPGSLDFTIGDSHEMPLHGFVEALQKNAIPQKIGWYGYKVSLPETKKIVSEALKKHRGISIVPDDIFMTNGTIVGLAICLKMLVEEDDEVILNLPPWFGYRKMIQSVGANPIGIPVKPQTFDLDLEKIADSITEKTRAILINSPHNPTGKIFSASTFEKLANILTEASKRYGKPIYLISDETFSRIIFDNQECLSPTQFYPYSFLVYGYSKTWMAPGQRIGYIALPETMPNRPERRSLIGQLQGLYFGWCFPSALMQYALEDLEKLDLNLDKLQAKRDRMVTELQNMGYEVNIPQGTFFLLVKSPWEDDGAFAELLATNYQVFVFPGTPQEIPGYFRLSLTANDEMITQALPKFKAAREEALKIESKTGS</sequence>
<dbReference type="AlphaFoldDB" id="G5J0V3"/>
<reference evidence="3 4" key="1">
    <citation type="journal article" date="2011" name="Front. Microbiol.">
        <title>Two Strains of Crocosphaera watsonii with Highly Conserved Genomes are Distinguished by Strain-Specific Features.</title>
        <authorList>
            <person name="Bench S.R."/>
            <person name="Ilikchyan I.N."/>
            <person name="Tripp H.J."/>
            <person name="Zehr J.P."/>
        </authorList>
    </citation>
    <scope>NUCLEOTIDE SEQUENCE [LARGE SCALE GENOMIC DNA]</scope>
    <source>
        <strain evidence="3 4">WH 0003</strain>
    </source>
</reference>
<dbReference type="Pfam" id="PF00155">
    <property type="entry name" value="Aminotran_1_2"/>
    <property type="match status" value="1"/>
</dbReference>
<evidence type="ECO:0000256" key="1">
    <source>
        <dbReference type="SAM" id="Coils"/>
    </source>
</evidence>
<keyword evidence="1" id="KW-0175">Coiled coil</keyword>
<dbReference type="PANTHER" id="PTHR42691">
    <property type="entry name" value="ASPARTATE AMINOTRANSFERASE YHDR-RELATED"/>
    <property type="match status" value="1"/>
</dbReference>
<dbReference type="PATRIC" id="fig|423471.3.peg.1054"/>